<feature type="transmembrane region" description="Helical" evidence="2">
    <location>
        <begin position="204"/>
        <end position="226"/>
    </location>
</feature>
<dbReference type="Pfam" id="PF13828">
    <property type="entry name" value="DUF4190"/>
    <property type="match status" value="1"/>
</dbReference>
<proteinExistence type="predicted"/>
<protein>
    <submittedName>
        <fullName evidence="4">DUF4190 domain-containing protein</fullName>
    </submittedName>
</protein>
<feature type="compositionally biased region" description="Low complexity" evidence="1">
    <location>
        <begin position="257"/>
        <end position="266"/>
    </location>
</feature>
<dbReference type="EMBL" id="JAVRFI010000021">
    <property type="protein sequence ID" value="MDT0452585.1"/>
    <property type="molecule type" value="Genomic_DNA"/>
</dbReference>
<evidence type="ECO:0000313" key="5">
    <source>
        <dbReference type="Proteomes" id="UP001180531"/>
    </source>
</evidence>
<evidence type="ECO:0000256" key="1">
    <source>
        <dbReference type="SAM" id="MobiDB-lite"/>
    </source>
</evidence>
<evidence type="ECO:0000259" key="3">
    <source>
        <dbReference type="Pfam" id="PF13828"/>
    </source>
</evidence>
<dbReference type="InterPro" id="IPR025241">
    <property type="entry name" value="DUF4190"/>
</dbReference>
<feature type="region of interest" description="Disordered" evidence="1">
    <location>
        <begin position="242"/>
        <end position="266"/>
    </location>
</feature>
<organism evidence="4 5">
    <name type="scientific">Streptomyces hesseae</name>
    <dbReference type="NCBI Taxonomy" id="3075519"/>
    <lineage>
        <taxon>Bacteria</taxon>
        <taxon>Bacillati</taxon>
        <taxon>Actinomycetota</taxon>
        <taxon>Actinomycetes</taxon>
        <taxon>Kitasatosporales</taxon>
        <taxon>Streptomycetaceae</taxon>
        <taxon>Streptomyces</taxon>
    </lineage>
</organism>
<accession>A0ABU2SX30</accession>
<feature type="compositionally biased region" description="Basic and acidic residues" evidence="1">
    <location>
        <begin position="1"/>
        <end position="28"/>
    </location>
</feature>
<evidence type="ECO:0000256" key="2">
    <source>
        <dbReference type="SAM" id="Phobius"/>
    </source>
</evidence>
<keyword evidence="2" id="KW-0472">Membrane</keyword>
<gene>
    <name evidence="4" type="ORF">RM609_26350</name>
</gene>
<comment type="caution">
    <text evidence="4">The sequence shown here is derived from an EMBL/GenBank/DDBJ whole genome shotgun (WGS) entry which is preliminary data.</text>
</comment>
<keyword evidence="2" id="KW-1133">Transmembrane helix</keyword>
<keyword evidence="5" id="KW-1185">Reference proteome</keyword>
<feature type="region of interest" description="Disordered" evidence="1">
    <location>
        <begin position="1"/>
        <end position="108"/>
    </location>
</feature>
<name>A0ABU2SX30_9ACTN</name>
<dbReference type="RefSeq" id="WP_311614057.1">
    <property type="nucleotide sequence ID" value="NZ_JAVRFI010000021.1"/>
</dbReference>
<keyword evidence="2" id="KW-0812">Transmembrane</keyword>
<feature type="domain" description="DUF4190" evidence="3">
    <location>
        <begin position="150"/>
        <end position="216"/>
    </location>
</feature>
<feature type="compositionally biased region" description="Pro residues" evidence="1">
    <location>
        <begin position="51"/>
        <end position="75"/>
    </location>
</feature>
<feature type="transmembrane region" description="Helical" evidence="2">
    <location>
        <begin position="152"/>
        <end position="184"/>
    </location>
</feature>
<evidence type="ECO:0000313" key="4">
    <source>
        <dbReference type="EMBL" id="MDT0452585.1"/>
    </source>
</evidence>
<reference evidence="4" key="1">
    <citation type="submission" date="2024-05" db="EMBL/GenBank/DDBJ databases">
        <title>30 novel species of actinomycetes from the DSMZ collection.</title>
        <authorList>
            <person name="Nouioui I."/>
        </authorList>
    </citation>
    <scope>NUCLEOTIDE SEQUENCE</scope>
    <source>
        <strain evidence="4">DSM 40473</strain>
    </source>
</reference>
<sequence length="266" mass="26380">MSEKDDAHAQQERRDDDPWAPPERRVPLDKPGTPPVPPAPPVPGPAAGLPGAPPAAPDAPVAPEPGAVPPVPLAPTGPGTPGAYPPGPYGYAQPGIPPQPGAPYGVPGAAGPYDRSPYGQTAYGTGHYGWGAPGYGQGWPHAGRVPNNGLGVASLVLGVIGVLMCWTIVFGVVIGVMAIVFGAIGRTKANTGEATNGGQALTGLILGGVTLLLTAVMLVVFITVGVRGSTGPAGDDNPDDATYGAYMAVPPGPGSPAGPLMPAASR</sequence>
<feature type="compositionally biased region" description="Pro residues" evidence="1">
    <location>
        <begin position="32"/>
        <end position="44"/>
    </location>
</feature>
<dbReference type="Proteomes" id="UP001180531">
    <property type="component" value="Unassembled WGS sequence"/>
</dbReference>